<evidence type="ECO:0000256" key="9">
    <source>
        <dbReference type="ARBA" id="ARBA00023016"/>
    </source>
</evidence>
<dbReference type="HAMAP" id="MF_01152">
    <property type="entry name" value="DnaJ"/>
    <property type="match status" value="1"/>
</dbReference>
<evidence type="ECO:0000256" key="10">
    <source>
        <dbReference type="ARBA" id="ARBA00023186"/>
    </source>
</evidence>
<dbReference type="GO" id="GO:0008270">
    <property type="term" value="F:zinc ion binding"/>
    <property type="evidence" value="ECO:0007669"/>
    <property type="project" value="UniProtKB-UniRule"/>
</dbReference>
<dbReference type="Proteomes" id="UP000092971">
    <property type="component" value="Chromosome"/>
</dbReference>
<feature type="binding site" evidence="13">
    <location>
        <position position="167"/>
    </location>
    <ligand>
        <name>Zn(2+)</name>
        <dbReference type="ChEBI" id="CHEBI:29105"/>
        <label>2</label>
    </ligand>
</feature>
<organism evidence="17 18">
    <name type="scientific">Thermoclostridium stercorarium subsp. thermolacticum DSM 2910</name>
    <dbReference type="NCBI Taxonomy" id="1121336"/>
    <lineage>
        <taxon>Bacteria</taxon>
        <taxon>Bacillati</taxon>
        <taxon>Bacillota</taxon>
        <taxon>Clostridia</taxon>
        <taxon>Eubacteriales</taxon>
        <taxon>Oscillospiraceae</taxon>
        <taxon>Thermoclostridium</taxon>
    </lineage>
</organism>
<evidence type="ECO:0000259" key="15">
    <source>
        <dbReference type="PROSITE" id="PS50076"/>
    </source>
</evidence>
<evidence type="ECO:0000313" key="17">
    <source>
        <dbReference type="EMBL" id="ANW99301.1"/>
    </source>
</evidence>
<feature type="domain" description="J" evidence="15">
    <location>
        <begin position="7"/>
        <end position="72"/>
    </location>
</feature>
<feature type="binding site" evidence="13">
    <location>
        <position position="196"/>
    </location>
    <ligand>
        <name>Zn(2+)</name>
        <dbReference type="ChEBI" id="CHEBI:29105"/>
        <label>2</label>
    </ligand>
</feature>
<dbReference type="Gene3D" id="1.10.287.110">
    <property type="entry name" value="DnaJ domain"/>
    <property type="match status" value="1"/>
</dbReference>
<dbReference type="InterPro" id="IPR036869">
    <property type="entry name" value="J_dom_sf"/>
</dbReference>
<protein>
    <recommendedName>
        <fullName evidence="12 13">Chaperone protein DnaJ</fullName>
    </recommendedName>
</protein>
<feature type="binding site" evidence="13">
    <location>
        <position position="153"/>
    </location>
    <ligand>
        <name>Zn(2+)</name>
        <dbReference type="ChEBI" id="CHEBI:29105"/>
        <label>1</label>
    </ligand>
</feature>
<dbReference type="GO" id="GO:0009408">
    <property type="term" value="P:response to heat"/>
    <property type="evidence" value="ECO:0007669"/>
    <property type="project" value="InterPro"/>
</dbReference>
<evidence type="ECO:0000256" key="1">
    <source>
        <dbReference type="ARBA" id="ARBA00004496"/>
    </source>
</evidence>
<dbReference type="CDD" id="cd10719">
    <property type="entry name" value="DnaJ_zf"/>
    <property type="match status" value="1"/>
</dbReference>
<feature type="zinc finger region" description="CR-type" evidence="14">
    <location>
        <begin position="137"/>
        <end position="219"/>
    </location>
</feature>
<dbReference type="GO" id="GO:0042026">
    <property type="term" value="P:protein refolding"/>
    <property type="evidence" value="ECO:0007669"/>
    <property type="project" value="TreeGrafter"/>
</dbReference>
<feature type="binding site" evidence="13">
    <location>
        <position position="210"/>
    </location>
    <ligand>
        <name>Zn(2+)</name>
        <dbReference type="ChEBI" id="CHEBI:29105"/>
        <label>1</label>
    </ligand>
</feature>
<proteinExistence type="inferred from homology"/>
<dbReference type="Gene3D" id="2.10.230.10">
    <property type="entry name" value="Heat shock protein DnaJ, cysteine-rich domain"/>
    <property type="match status" value="1"/>
</dbReference>
<dbReference type="PROSITE" id="PS51188">
    <property type="entry name" value="ZF_CR"/>
    <property type="match status" value="1"/>
</dbReference>
<evidence type="ECO:0000256" key="14">
    <source>
        <dbReference type="PROSITE-ProRule" id="PRU00546"/>
    </source>
</evidence>
<comment type="cofactor">
    <cofactor evidence="13">
        <name>Zn(2+)</name>
        <dbReference type="ChEBI" id="CHEBI:29105"/>
    </cofactor>
    <text evidence="13">Binds 2 Zn(2+) ions per monomer.</text>
</comment>
<keyword evidence="8 13" id="KW-0862">Zinc</keyword>
<dbReference type="Pfam" id="PF00226">
    <property type="entry name" value="DnaJ"/>
    <property type="match status" value="1"/>
</dbReference>
<comment type="subunit">
    <text evidence="2 13">Homodimer.</text>
</comment>
<comment type="subcellular location">
    <subcellularLocation>
        <location evidence="1 13">Cytoplasm</location>
    </subcellularLocation>
</comment>
<evidence type="ECO:0000256" key="6">
    <source>
        <dbReference type="ARBA" id="ARBA00022737"/>
    </source>
</evidence>
<dbReference type="InterPro" id="IPR018253">
    <property type="entry name" value="DnaJ_domain_CS"/>
</dbReference>
<keyword evidence="10 13" id="KW-0143">Chaperone</keyword>
<dbReference type="Pfam" id="PF00684">
    <property type="entry name" value="DnaJ_CXXCXGXG"/>
    <property type="match status" value="1"/>
</dbReference>
<dbReference type="EMBL" id="CP014672">
    <property type="protein sequence ID" value="ANW99301.1"/>
    <property type="molecule type" value="Genomic_DNA"/>
</dbReference>
<feature type="binding site" evidence="13">
    <location>
        <position position="150"/>
    </location>
    <ligand>
        <name>Zn(2+)</name>
        <dbReference type="ChEBI" id="CHEBI:29105"/>
        <label>1</label>
    </ligand>
</feature>
<dbReference type="CDD" id="cd06257">
    <property type="entry name" value="DnaJ"/>
    <property type="match status" value="1"/>
</dbReference>
<reference evidence="17 18" key="1">
    <citation type="submission" date="2016-02" db="EMBL/GenBank/DDBJ databases">
        <title>Comparison of Clostridium stercorarium subspecies using comparative genomics and transcriptomics.</title>
        <authorList>
            <person name="Schellenberg J."/>
            <person name="Thallinger G."/>
            <person name="Levin D.B."/>
            <person name="Zhang X."/>
            <person name="Alvare G."/>
            <person name="Fristensky B."/>
            <person name="Sparling R."/>
        </authorList>
    </citation>
    <scope>NUCLEOTIDE SEQUENCE [LARGE SCALE GENOMIC DNA]</scope>
    <source>
        <strain evidence="17 18">DSM 2910</strain>
    </source>
</reference>
<comment type="function">
    <text evidence="13">Participates actively in the response to hyperosmotic and heat shock by preventing the aggregation of stress-denatured proteins and by disaggregating proteins, also in an autonomous, DnaK-independent fashion. Unfolded proteins bind initially to DnaJ; upon interaction with the DnaJ-bound protein, DnaK hydrolyzes its bound ATP, resulting in the formation of a stable complex. GrpE releases ADP from DnaK; ATP binding to DnaK triggers the release of the substrate protein, thus completing the reaction cycle. Several rounds of ATP-dependent interactions between DnaJ, DnaK and GrpE are required for fully efficient folding. Also involved, together with DnaK and GrpE, in the DNA replication of plasmids through activation of initiation proteins.</text>
</comment>
<comment type="similarity">
    <text evidence="11 13">Belongs to the DnaJ family.</text>
</comment>
<dbReference type="SUPFAM" id="SSF57938">
    <property type="entry name" value="DnaJ/Hsp40 cysteine-rich domain"/>
    <property type="match status" value="1"/>
</dbReference>
<dbReference type="Pfam" id="PF01556">
    <property type="entry name" value="DnaJ_C"/>
    <property type="match status" value="1"/>
</dbReference>
<dbReference type="NCBIfam" id="TIGR02349">
    <property type="entry name" value="DnaJ_bact"/>
    <property type="match status" value="1"/>
</dbReference>
<dbReference type="FunFam" id="2.10.230.10:FF:000002">
    <property type="entry name" value="Molecular chaperone DnaJ"/>
    <property type="match status" value="1"/>
</dbReference>
<dbReference type="InterPro" id="IPR001623">
    <property type="entry name" value="DnaJ_domain"/>
</dbReference>
<evidence type="ECO:0000256" key="8">
    <source>
        <dbReference type="ARBA" id="ARBA00022833"/>
    </source>
</evidence>
<keyword evidence="7 13" id="KW-0863">Zinc-finger</keyword>
<dbReference type="PROSITE" id="PS50076">
    <property type="entry name" value="DNAJ_2"/>
    <property type="match status" value="1"/>
</dbReference>
<dbReference type="InterPro" id="IPR012724">
    <property type="entry name" value="DnaJ"/>
</dbReference>
<evidence type="ECO:0000256" key="13">
    <source>
        <dbReference type="HAMAP-Rule" id="MF_01152"/>
    </source>
</evidence>
<evidence type="ECO:0000256" key="3">
    <source>
        <dbReference type="ARBA" id="ARBA00022490"/>
    </source>
</evidence>
<dbReference type="InterPro" id="IPR001305">
    <property type="entry name" value="HSP_DnaJ_Cys-rich_dom"/>
</dbReference>
<dbReference type="PANTHER" id="PTHR43096:SF48">
    <property type="entry name" value="CHAPERONE PROTEIN DNAJ"/>
    <property type="match status" value="1"/>
</dbReference>
<keyword evidence="9 13" id="KW-0346">Stress response</keyword>
<evidence type="ECO:0000256" key="5">
    <source>
        <dbReference type="ARBA" id="ARBA00022723"/>
    </source>
</evidence>
<dbReference type="AlphaFoldDB" id="A0A1B1YEW9"/>
<keyword evidence="6 13" id="KW-0677">Repeat</keyword>
<dbReference type="NCBIfam" id="NF008035">
    <property type="entry name" value="PRK10767.1"/>
    <property type="match status" value="1"/>
</dbReference>
<feature type="domain" description="CR-type" evidence="16">
    <location>
        <begin position="137"/>
        <end position="219"/>
    </location>
</feature>
<evidence type="ECO:0000256" key="2">
    <source>
        <dbReference type="ARBA" id="ARBA00011738"/>
    </source>
</evidence>
<dbReference type="SMART" id="SM00271">
    <property type="entry name" value="DnaJ"/>
    <property type="match status" value="1"/>
</dbReference>
<dbReference type="PANTHER" id="PTHR43096">
    <property type="entry name" value="DNAJ HOMOLOG 1, MITOCHONDRIAL-RELATED"/>
    <property type="match status" value="1"/>
</dbReference>
<keyword evidence="3 13" id="KW-0963">Cytoplasm</keyword>
<name>A0A1B1YEW9_THEST</name>
<keyword evidence="4 13" id="KW-0235">DNA replication</keyword>
<dbReference type="InterPro" id="IPR036410">
    <property type="entry name" value="HSP_DnaJ_Cys-rich_dom_sf"/>
</dbReference>
<dbReference type="FunFam" id="2.60.260.20:FF:000004">
    <property type="entry name" value="Molecular chaperone DnaJ"/>
    <property type="match status" value="1"/>
</dbReference>
<evidence type="ECO:0000256" key="7">
    <source>
        <dbReference type="ARBA" id="ARBA00022771"/>
    </source>
</evidence>
<dbReference type="GO" id="GO:0051082">
    <property type="term" value="F:unfolded protein binding"/>
    <property type="evidence" value="ECO:0007669"/>
    <property type="project" value="UniProtKB-UniRule"/>
</dbReference>
<evidence type="ECO:0000256" key="4">
    <source>
        <dbReference type="ARBA" id="ARBA00022705"/>
    </source>
</evidence>
<dbReference type="InterPro" id="IPR008971">
    <property type="entry name" value="HSP40/DnaJ_pept-bd"/>
</dbReference>
<dbReference type="InterPro" id="IPR002939">
    <property type="entry name" value="DnaJ_C"/>
</dbReference>
<evidence type="ECO:0000256" key="12">
    <source>
        <dbReference type="ARBA" id="ARBA00067609"/>
    </source>
</evidence>
<dbReference type="GO" id="GO:0005524">
    <property type="term" value="F:ATP binding"/>
    <property type="evidence" value="ECO:0007669"/>
    <property type="project" value="InterPro"/>
</dbReference>
<evidence type="ECO:0000256" key="11">
    <source>
        <dbReference type="ARBA" id="ARBA00061004"/>
    </source>
</evidence>
<dbReference type="PRINTS" id="PR00625">
    <property type="entry name" value="JDOMAIN"/>
</dbReference>
<feature type="repeat" description="CXXCXGXG motif" evidence="13">
    <location>
        <begin position="167"/>
        <end position="174"/>
    </location>
</feature>
<feature type="repeat" description="CXXCXGXG motif" evidence="13">
    <location>
        <begin position="193"/>
        <end position="200"/>
    </location>
</feature>
<feature type="binding site" evidence="13">
    <location>
        <position position="207"/>
    </location>
    <ligand>
        <name>Zn(2+)</name>
        <dbReference type="ChEBI" id="CHEBI:29105"/>
        <label>1</label>
    </ligand>
</feature>
<dbReference type="CDD" id="cd10747">
    <property type="entry name" value="DnaJ_C"/>
    <property type="match status" value="1"/>
</dbReference>
<dbReference type="SUPFAM" id="SSF49493">
    <property type="entry name" value="HSP40/DnaJ peptide-binding domain"/>
    <property type="match status" value="2"/>
</dbReference>
<feature type="repeat" description="CXXCXGXG motif" evidence="13">
    <location>
        <begin position="150"/>
        <end position="157"/>
    </location>
</feature>
<dbReference type="PROSITE" id="PS00636">
    <property type="entry name" value="DNAJ_1"/>
    <property type="match status" value="1"/>
</dbReference>
<dbReference type="SUPFAM" id="SSF46565">
    <property type="entry name" value="Chaperone J-domain"/>
    <property type="match status" value="1"/>
</dbReference>
<dbReference type="FunFam" id="1.10.287.110:FF:000031">
    <property type="entry name" value="Molecular chaperone DnaJ"/>
    <property type="match status" value="1"/>
</dbReference>
<dbReference type="OrthoDB" id="9779889at2"/>
<dbReference type="GO" id="GO:0031072">
    <property type="term" value="F:heat shock protein binding"/>
    <property type="evidence" value="ECO:0007669"/>
    <property type="project" value="InterPro"/>
</dbReference>
<keyword evidence="5 13" id="KW-0479">Metal-binding</keyword>
<feature type="repeat" description="CXXCXGXG motif" evidence="13">
    <location>
        <begin position="207"/>
        <end position="214"/>
    </location>
</feature>
<dbReference type="GO" id="GO:0006260">
    <property type="term" value="P:DNA replication"/>
    <property type="evidence" value="ECO:0007669"/>
    <property type="project" value="UniProtKB-KW"/>
</dbReference>
<gene>
    <name evidence="13" type="primary">dnaJ</name>
    <name evidence="17" type="ORF">CSTERTH_09805</name>
</gene>
<dbReference type="Gene3D" id="2.60.260.20">
    <property type="entry name" value="Urease metallochaperone UreE, N-terminal domain"/>
    <property type="match status" value="2"/>
</dbReference>
<sequence length="379" mass="42241">MPEQKRDYYEILGVSRDADENEIKKAYRKLAKQYHPDLHPNDKEAEAKFKEINEAYAVLSDPQKRKQYDMYGHSGVDGTGFEGFSGFGGFDFGFEDIFDTFFGGSPFGRTSHRRSAPKRGSDLKYTLEISFTEAAFGTTKEINVTRMQLCNVCGGSGSKPGTRPETCRYCNGTGQIRHVHATPFGQVVNMRTCEYCHGEGTVITNPCSECHGSGRVKKTSKISINIPAGIDNGQTISLRGEGEPGFNGGPPGDLYVNIRVKPHPIFSREGYDVICEIPITFTQAALGAELEIPTLEGTMKFTIPEGTQTGTVFRLKNKGIKHLRSNARGDQLIKVHVEVPTKLSAKQKELLKQFAEISGDEVFQQRKSFFEKMKEYFNK</sequence>
<dbReference type="SMR" id="A0A1B1YEW9"/>
<evidence type="ECO:0000313" key="18">
    <source>
        <dbReference type="Proteomes" id="UP000092971"/>
    </source>
</evidence>
<feature type="binding site" evidence="13">
    <location>
        <position position="170"/>
    </location>
    <ligand>
        <name>Zn(2+)</name>
        <dbReference type="ChEBI" id="CHEBI:29105"/>
        <label>2</label>
    </ligand>
</feature>
<feature type="binding site" evidence="13">
    <location>
        <position position="193"/>
    </location>
    <ligand>
        <name>Zn(2+)</name>
        <dbReference type="ChEBI" id="CHEBI:29105"/>
        <label>2</label>
    </ligand>
</feature>
<dbReference type="RefSeq" id="WP_015359681.1">
    <property type="nucleotide sequence ID" value="NZ_CP014672.1"/>
</dbReference>
<accession>A0A1B1YEW9</accession>
<dbReference type="GO" id="GO:0005737">
    <property type="term" value="C:cytoplasm"/>
    <property type="evidence" value="ECO:0007669"/>
    <property type="project" value="UniProtKB-SubCell"/>
</dbReference>
<evidence type="ECO:0000259" key="16">
    <source>
        <dbReference type="PROSITE" id="PS51188"/>
    </source>
</evidence>
<comment type="domain">
    <text evidence="13">The J domain is necessary and sufficient to stimulate DnaK ATPase activity. Zinc center 1 plays an important role in the autonomous, DnaK-independent chaperone activity of DnaJ. Zinc center 2 is essential for interaction with DnaK and for DnaJ activity.</text>
</comment>